<accession>A0A7M1RT63</accession>
<sequence length="152" mass="17144">MKFSKGDVVRQVLPSGIMVGGLMVVINNISDKCTAVRDVSTGKYYIYRSEHLGKEGKATKILVSKSDMDKIDTTKGVGAFYHSVSPVYDKLYANPSRFVCFILAYTKGETIHRVYQLGKISRVLRKVDEIRKGYEMVPVKQPMYKLQLIGEL</sequence>
<dbReference type="KEGG" id="vg:65131609"/>
<dbReference type="Proteomes" id="UP000593974">
    <property type="component" value="Segment"/>
</dbReference>
<dbReference type="EMBL" id="MT774406">
    <property type="protein sequence ID" value="QOR57466.1"/>
    <property type="molecule type" value="Genomic_DNA"/>
</dbReference>
<evidence type="ECO:0000313" key="1">
    <source>
        <dbReference type="EMBL" id="QOR57466.1"/>
    </source>
</evidence>
<proteinExistence type="predicted"/>
<dbReference type="GeneID" id="65131609"/>
<dbReference type="RefSeq" id="YP_010113106.1">
    <property type="nucleotide sequence ID" value="NC_055899.1"/>
</dbReference>
<name>A0A7M1RT63_9CAUD</name>
<reference evidence="1 2" key="1">
    <citation type="submission" date="2020-07" db="EMBL/GenBank/DDBJ databases">
        <title>Taxonomic proposal: Crassvirales, a new order of highly abundant and diverse bacterial viruses.</title>
        <authorList>
            <person name="Shkoporov A.N."/>
            <person name="Stockdale S.R."/>
            <person name="Guerin E."/>
            <person name="Ross R.P."/>
            <person name="Hill C."/>
        </authorList>
    </citation>
    <scope>NUCLEOTIDE SEQUENCE [LARGE SCALE GENOMIC DNA]</scope>
</reference>
<organism evidence="1 2">
    <name type="scientific">uncultured phage cr124_1</name>
    <dbReference type="NCBI Taxonomy" id="2772090"/>
    <lineage>
        <taxon>Viruses</taxon>
        <taxon>Duplodnaviria</taxon>
        <taxon>Heunggongvirae</taxon>
        <taxon>Uroviricota</taxon>
        <taxon>Caudoviricetes</taxon>
        <taxon>Crassvirales</taxon>
        <taxon>Suoliviridae</taxon>
        <taxon>Oafivirinae</taxon>
        <taxon>Burzaovirus</taxon>
        <taxon>Burzaovirus faecalis</taxon>
    </lineage>
</organism>
<protein>
    <submittedName>
        <fullName evidence="1">Uncharacterized protein</fullName>
    </submittedName>
</protein>
<keyword evidence="2" id="KW-1185">Reference proteome</keyword>
<evidence type="ECO:0000313" key="2">
    <source>
        <dbReference type="Proteomes" id="UP000593974"/>
    </source>
</evidence>